<accession>A0A2I2ABH5</accession>
<keyword evidence="7 10" id="KW-0283">Flagellar rotation</keyword>
<keyword evidence="11" id="KW-0282">Flagellum</keyword>
<keyword evidence="9 10" id="KW-0472">Membrane</keyword>
<dbReference type="EMBL" id="PKGI01000023">
    <property type="protein sequence ID" value="PLA76732.1"/>
    <property type="molecule type" value="Genomic_DNA"/>
</dbReference>
<evidence type="ECO:0000313" key="12">
    <source>
        <dbReference type="Proteomes" id="UP000234579"/>
    </source>
</evidence>
<organism evidence="11 12">
    <name type="scientific">Ligilactobacillus agilis</name>
    <dbReference type="NCBI Taxonomy" id="1601"/>
    <lineage>
        <taxon>Bacteria</taxon>
        <taxon>Bacillati</taxon>
        <taxon>Bacillota</taxon>
        <taxon>Bacilli</taxon>
        <taxon>Lactobacillales</taxon>
        <taxon>Lactobacillaceae</taxon>
        <taxon>Ligilactobacillus</taxon>
    </lineage>
</organism>
<sequence length="168" mass="18459">MAKKAPKTEEQPEATPKKKGNKLVLILAFILLAVAFGFGGSYLATKYILPKKAEAAKNDKTTISKDEVLVPISKFVVNLSGNSNNNYQYIRLKVSCLVADKDASENLTKSMPLVRDSIISVLNSKTANDLLEANEGINNLKTAIKDKINQEYGQTIVKQVYITDLVIQ</sequence>
<dbReference type="GO" id="GO:0071978">
    <property type="term" value="P:bacterial-type flagellum-dependent swarming motility"/>
    <property type="evidence" value="ECO:0007669"/>
    <property type="project" value="TreeGrafter"/>
</dbReference>
<comment type="caution">
    <text evidence="11">The sequence shown here is derived from an EMBL/GenBank/DDBJ whole genome shotgun (WGS) entry which is preliminary data.</text>
</comment>
<comment type="subcellular location">
    <subcellularLocation>
        <location evidence="2">Cell membrane</location>
        <topology evidence="2">Single-pass membrane protein</topology>
    </subcellularLocation>
</comment>
<evidence type="ECO:0000256" key="8">
    <source>
        <dbReference type="ARBA" id="ARBA00022989"/>
    </source>
</evidence>
<evidence type="ECO:0000256" key="10">
    <source>
        <dbReference type="RuleBase" id="RU364125"/>
    </source>
</evidence>
<comment type="similarity">
    <text evidence="3 10">Belongs to the FliL family.</text>
</comment>
<dbReference type="InterPro" id="IPR005503">
    <property type="entry name" value="FliL"/>
</dbReference>
<dbReference type="PANTHER" id="PTHR35091">
    <property type="entry name" value="FLAGELLAR PROTEIN FLIL"/>
    <property type="match status" value="1"/>
</dbReference>
<keyword evidence="5 10" id="KW-0145">Chemotaxis</keyword>
<evidence type="ECO:0000313" key="11">
    <source>
        <dbReference type="EMBL" id="PLA76732.1"/>
    </source>
</evidence>
<keyword evidence="6 10" id="KW-0812">Transmembrane</keyword>
<dbReference type="GO" id="GO:0005886">
    <property type="term" value="C:plasma membrane"/>
    <property type="evidence" value="ECO:0007669"/>
    <property type="project" value="UniProtKB-SubCell"/>
</dbReference>
<evidence type="ECO:0000256" key="1">
    <source>
        <dbReference type="ARBA" id="ARBA00002254"/>
    </source>
</evidence>
<keyword evidence="11" id="KW-0969">Cilium</keyword>
<dbReference type="RefSeq" id="WP_101811667.1">
    <property type="nucleotide sequence ID" value="NZ_PKGI01000023.1"/>
</dbReference>
<evidence type="ECO:0000256" key="2">
    <source>
        <dbReference type="ARBA" id="ARBA00004162"/>
    </source>
</evidence>
<evidence type="ECO:0000256" key="9">
    <source>
        <dbReference type="ARBA" id="ARBA00023136"/>
    </source>
</evidence>
<keyword evidence="11" id="KW-0966">Cell projection</keyword>
<dbReference type="GO" id="GO:0006935">
    <property type="term" value="P:chemotaxis"/>
    <property type="evidence" value="ECO:0007669"/>
    <property type="project" value="UniProtKB-KW"/>
</dbReference>
<comment type="function">
    <text evidence="1 10">Controls the rotational direction of flagella during chemotaxis.</text>
</comment>
<evidence type="ECO:0000256" key="4">
    <source>
        <dbReference type="ARBA" id="ARBA00022475"/>
    </source>
</evidence>
<evidence type="ECO:0000256" key="5">
    <source>
        <dbReference type="ARBA" id="ARBA00022500"/>
    </source>
</evidence>
<keyword evidence="8 10" id="KW-1133">Transmembrane helix</keyword>
<dbReference type="Proteomes" id="UP000234579">
    <property type="component" value="Unassembled WGS sequence"/>
</dbReference>
<dbReference type="PANTHER" id="PTHR35091:SF2">
    <property type="entry name" value="FLAGELLAR PROTEIN FLIL"/>
    <property type="match status" value="1"/>
</dbReference>
<evidence type="ECO:0000256" key="7">
    <source>
        <dbReference type="ARBA" id="ARBA00022779"/>
    </source>
</evidence>
<proteinExistence type="inferred from homology"/>
<evidence type="ECO:0000256" key="6">
    <source>
        <dbReference type="ARBA" id="ARBA00022692"/>
    </source>
</evidence>
<protein>
    <recommendedName>
        <fullName evidence="10">Flagellar protein FliL</fullName>
    </recommendedName>
</protein>
<dbReference type="AlphaFoldDB" id="A0A2I2ABH5"/>
<reference evidence="12" key="1">
    <citation type="submission" date="2017-12" db="EMBL/GenBank/DDBJ databases">
        <authorList>
            <person name="Christensen H."/>
        </authorList>
    </citation>
    <scope>NUCLEOTIDE SEQUENCE [LARGE SCALE GENOMIC DNA]</scope>
    <source>
        <strain evidence="12">268A</strain>
    </source>
</reference>
<keyword evidence="4 10" id="KW-1003">Cell membrane</keyword>
<dbReference type="GO" id="GO:0009425">
    <property type="term" value="C:bacterial-type flagellum basal body"/>
    <property type="evidence" value="ECO:0007669"/>
    <property type="project" value="InterPro"/>
</dbReference>
<evidence type="ECO:0000256" key="3">
    <source>
        <dbReference type="ARBA" id="ARBA00008281"/>
    </source>
</evidence>
<dbReference type="Pfam" id="PF03748">
    <property type="entry name" value="FliL"/>
    <property type="match status" value="1"/>
</dbReference>
<name>A0A2I2ABH5_9LACO</name>
<feature type="transmembrane region" description="Helical" evidence="10">
    <location>
        <begin position="23"/>
        <end position="44"/>
    </location>
</feature>
<gene>
    <name evidence="11" type="ORF">CYR79_04685</name>
</gene>